<sequence>MYKEYIMDQLSLPMDLQEDIPQNHLVRIVNEAVDRLNMSLFTKAYPGGGRDSYHPKMLTKIIIYAYTQRIYSSRQIAKAVRENIMFMWLAARQRPDFRTINRFRSERMKNVLESIFTAVLQCAAFARTCFHVFKSMKPNRPSWATATVSVRQIQTPPSCA</sequence>
<keyword evidence="3" id="KW-1185">Reference proteome</keyword>
<evidence type="ECO:0000313" key="3">
    <source>
        <dbReference type="Proteomes" id="UP000323257"/>
    </source>
</evidence>
<dbReference type="PANTHER" id="PTHR33408:SF2">
    <property type="entry name" value="TRANSPOSASE DDE DOMAIN-CONTAINING PROTEIN"/>
    <property type="match status" value="1"/>
</dbReference>
<comment type="caution">
    <text evidence="2">The sequence shown here is derived from an EMBL/GenBank/DDBJ whole genome shotgun (WGS) entry which is preliminary data.</text>
</comment>
<evidence type="ECO:0000259" key="1">
    <source>
        <dbReference type="Pfam" id="PF05598"/>
    </source>
</evidence>
<dbReference type="Proteomes" id="UP000323257">
    <property type="component" value="Unassembled WGS sequence"/>
</dbReference>
<proteinExistence type="predicted"/>
<gene>
    <name evidence="2" type="ORF">BCM02_1082</name>
</gene>
<protein>
    <submittedName>
        <fullName evidence="2">Transposase</fullName>
    </submittedName>
</protein>
<organism evidence="2 3">
    <name type="scientific">Paenibacillus methanolicus</name>
    <dbReference type="NCBI Taxonomy" id="582686"/>
    <lineage>
        <taxon>Bacteria</taxon>
        <taxon>Bacillati</taxon>
        <taxon>Bacillota</taxon>
        <taxon>Bacilli</taxon>
        <taxon>Bacillales</taxon>
        <taxon>Paenibacillaceae</taxon>
        <taxon>Paenibacillus</taxon>
    </lineage>
</organism>
<accession>A0A5S5C152</accession>
<evidence type="ECO:0000313" key="2">
    <source>
        <dbReference type="EMBL" id="TYP72348.1"/>
    </source>
</evidence>
<feature type="domain" description="Transposase InsH N-terminal" evidence="1">
    <location>
        <begin position="15"/>
        <end position="105"/>
    </location>
</feature>
<dbReference type="Pfam" id="PF05598">
    <property type="entry name" value="DUF772"/>
    <property type="match status" value="1"/>
</dbReference>
<dbReference type="EMBL" id="VNHS01000008">
    <property type="protein sequence ID" value="TYP72348.1"/>
    <property type="molecule type" value="Genomic_DNA"/>
</dbReference>
<dbReference type="InterPro" id="IPR008490">
    <property type="entry name" value="Transposase_InsH_N"/>
</dbReference>
<reference evidence="2 3" key="1">
    <citation type="submission" date="2019-07" db="EMBL/GenBank/DDBJ databases">
        <title>Genomic Encyclopedia of Type Strains, Phase III (KMG-III): the genomes of soil and plant-associated and newly described type strains.</title>
        <authorList>
            <person name="Whitman W."/>
        </authorList>
    </citation>
    <scope>NUCLEOTIDE SEQUENCE [LARGE SCALE GENOMIC DNA]</scope>
    <source>
        <strain evidence="2 3">BL24</strain>
    </source>
</reference>
<dbReference type="PANTHER" id="PTHR33408">
    <property type="entry name" value="TRANSPOSASE"/>
    <property type="match status" value="1"/>
</dbReference>
<name>A0A5S5C152_9BACL</name>
<dbReference type="AlphaFoldDB" id="A0A5S5C152"/>